<feature type="compositionally biased region" description="Basic and acidic residues" evidence="1">
    <location>
        <begin position="103"/>
        <end position="128"/>
    </location>
</feature>
<feature type="region of interest" description="Disordered" evidence="1">
    <location>
        <begin position="79"/>
        <end position="128"/>
    </location>
</feature>
<reference evidence="2" key="1">
    <citation type="submission" date="2021-02" db="EMBL/GenBank/DDBJ databases">
        <authorList>
            <person name="Nowell W R."/>
        </authorList>
    </citation>
    <scope>NUCLEOTIDE SEQUENCE</scope>
</reference>
<organism evidence="2 3">
    <name type="scientific">Adineta steineri</name>
    <dbReference type="NCBI Taxonomy" id="433720"/>
    <lineage>
        <taxon>Eukaryota</taxon>
        <taxon>Metazoa</taxon>
        <taxon>Spiralia</taxon>
        <taxon>Gnathifera</taxon>
        <taxon>Rotifera</taxon>
        <taxon>Eurotatoria</taxon>
        <taxon>Bdelloidea</taxon>
        <taxon>Adinetida</taxon>
        <taxon>Adinetidae</taxon>
        <taxon>Adineta</taxon>
    </lineage>
</organism>
<dbReference type="EMBL" id="CAJNOG010001397">
    <property type="protein sequence ID" value="CAF1439657.1"/>
    <property type="molecule type" value="Genomic_DNA"/>
</dbReference>
<accession>A0A815NLT6</accession>
<proteinExistence type="predicted"/>
<evidence type="ECO:0000256" key="1">
    <source>
        <dbReference type="SAM" id="MobiDB-lite"/>
    </source>
</evidence>
<evidence type="ECO:0000313" key="3">
    <source>
        <dbReference type="Proteomes" id="UP000663845"/>
    </source>
</evidence>
<comment type="caution">
    <text evidence="2">The sequence shown here is derived from an EMBL/GenBank/DDBJ whole genome shotgun (WGS) entry which is preliminary data.</text>
</comment>
<sequence length="241" mass="27939">MQTENLPIYVIETEIPFIDQQINYRQPKSSRNVRIQTKLTANRLDDEPENYREYIRTKNIGIQTTSTGIHFDDNVINERQHSRKKRDNIRNNAVHPLDGTDESLNREVTRDQRQTMIPKEDSSIDRNNRSNQQEIQITETVTKDITKSDGTEISPILGYSEEPLLPLAQACAPLTDIFHNLSFYVELALKETPEQPPDGLSVDESAAIRLYTIEWDKPHRSLYSTLNYNLKNNDRQALLPF</sequence>
<feature type="non-terminal residue" evidence="2">
    <location>
        <position position="241"/>
    </location>
</feature>
<protein>
    <submittedName>
        <fullName evidence="2">Uncharacterized protein</fullName>
    </submittedName>
</protein>
<gene>
    <name evidence="2" type="ORF">JYZ213_LOCUS40046</name>
</gene>
<evidence type="ECO:0000313" key="2">
    <source>
        <dbReference type="EMBL" id="CAF1439657.1"/>
    </source>
</evidence>
<dbReference type="AlphaFoldDB" id="A0A815NLT6"/>
<dbReference type="Proteomes" id="UP000663845">
    <property type="component" value="Unassembled WGS sequence"/>
</dbReference>
<name>A0A815NLT6_9BILA</name>